<protein>
    <submittedName>
        <fullName evidence="4">Chemotaxis protein MotB</fullName>
    </submittedName>
</protein>
<evidence type="ECO:0000256" key="1">
    <source>
        <dbReference type="PROSITE-ProRule" id="PRU00473"/>
    </source>
</evidence>
<organism evidence="4 5">
    <name type="scientific">Vibrio toranzoniae</name>
    <dbReference type="NCBI Taxonomy" id="1194427"/>
    <lineage>
        <taxon>Bacteria</taxon>
        <taxon>Pseudomonadati</taxon>
        <taxon>Pseudomonadota</taxon>
        <taxon>Gammaproteobacteria</taxon>
        <taxon>Vibrionales</taxon>
        <taxon>Vibrionaceae</taxon>
        <taxon>Vibrio</taxon>
    </lineage>
</organism>
<dbReference type="AlphaFoldDB" id="A0A109DA15"/>
<name>A0A109DA15_9VIBR</name>
<proteinExistence type="predicted"/>
<dbReference type="InterPro" id="IPR006665">
    <property type="entry name" value="OmpA-like"/>
</dbReference>
<reference evidence="4 5" key="1">
    <citation type="submission" date="2015-11" db="EMBL/GenBank/DDBJ databases">
        <title>Draft WGS of Vibrio toranzoniae.</title>
        <authorList>
            <person name="Lasa A."/>
            <person name="Romalde J.L."/>
        </authorList>
    </citation>
    <scope>NUCLEOTIDE SEQUENCE [LARGE SCALE GENOMIC DNA]</scope>
    <source>
        <strain evidence="4 5">Vb 10.8</strain>
    </source>
</reference>
<evidence type="ECO:0000313" key="4">
    <source>
        <dbReference type="EMBL" id="KWU01634.1"/>
    </source>
</evidence>
<dbReference type="GO" id="GO:0016020">
    <property type="term" value="C:membrane"/>
    <property type="evidence" value="ECO:0007669"/>
    <property type="project" value="UniProtKB-UniRule"/>
</dbReference>
<gene>
    <name evidence="4" type="ORF">APQ14_04830</name>
</gene>
<evidence type="ECO:0000313" key="5">
    <source>
        <dbReference type="Proteomes" id="UP000057389"/>
    </source>
</evidence>
<dbReference type="Proteomes" id="UP000057389">
    <property type="component" value="Unassembled WGS sequence"/>
</dbReference>
<dbReference type="SUPFAM" id="SSF103088">
    <property type="entry name" value="OmpA-like"/>
    <property type="match status" value="1"/>
</dbReference>
<feature type="domain" description="OmpA-like" evidence="3">
    <location>
        <begin position="77"/>
        <end position="204"/>
    </location>
</feature>
<comment type="caution">
    <text evidence="4">The sequence shown here is derived from an EMBL/GenBank/DDBJ whole genome shotgun (WGS) entry which is preliminary data.</text>
</comment>
<keyword evidence="2" id="KW-1133">Transmembrane helix</keyword>
<dbReference type="InterPro" id="IPR036737">
    <property type="entry name" value="OmpA-like_sf"/>
</dbReference>
<keyword evidence="1 2" id="KW-0472">Membrane</keyword>
<sequence length="219" mass="24343">MRALRNSSDAGDTDESGVWLSIGDLMSVLLMIFALLLISALVQISEVYEESQNTRVVIIKGINDALTSAGIEVKADGETGDISITDSILFDLNDHELKLSGQEFLEKFIPVYSNVIFQSDATADEVSRIVIEGHSSSEGAFDRNMELSVLRANSVIAFVNSMKFDHKHQFFEKAVISGRGPIEANQNEAKAADRKVMFRFQFKDDEFLGHFSEVKSKRL</sequence>
<keyword evidence="2" id="KW-0812">Transmembrane</keyword>
<accession>A0A109DA15</accession>
<dbReference type="OrthoDB" id="9793443at2"/>
<feature type="transmembrane region" description="Helical" evidence="2">
    <location>
        <begin position="20"/>
        <end position="42"/>
    </location>
</feature>
<evidence type="ECO:0000256" key="2">
    <source>
        <dbReference type="SAM" id="Phobius"/>
    </source>
</evidence>
<keyword evidence="5" id="KW-1185">Reference proteome</keyword>
<dbReference type="PROSITE" id="PS51123">
    <property type="entry name" value="OMPA_2"/>
    <property type="match status" value="1"/>
</dbReference>
<dbReference type="Gene3D" id="3.30.1330.60">
    <property type="entry name" value="OmpA-like domain"/>
    <property type="match status" value="1"/>
</dbReference>
<dbReference type="EMBL" id="LMXU01000011">
    <property type="protein sequence ID" value="KWU01634.1"/>
    <property type="molecule type" value="Genomic_DNA"/>
</dbReference>
<dbReference type="GeneID" id="300178511"/>
<dbReference type="RefSeq" id="WP_060467621.1">
    <property type="nucleotide sequence ID" value="NZ_AP025514.1"/>
</dbReference>
<evidence type="ECO:0000259" key="3">
    <source>
        <dbReference type="PROSITE" id="PS51123"/>
    </source>
</evidence>